<keyword evidence="5" id="KW-0732">Signal</keyword>
<dbReference type="PANTHER" id="PTHR47053:SF1">
    <property type="entry name" value="MUREIN DD-ENDOPEPTIDASE MEPH-RELATED"/>
    <property type="match status" value="1"/>
</dbReference>
<comment type="similarity">
    <text evidence="1">Belongs to the peptidase C40 family.</text>
</comment>
<dbReference type="Pfam" id="PF00877">
    <property type="entry name" value="NLPC_P60"/>
    <property type="match status" value="1"/>
</dbReference>
<organism evidence="7 8">
    <name type="scientific">Paenibacillus solisilvae</name>
    <dbReference type="NCBI Taxonomy" id="2486751"/>
    <lineage>
        <taxon>Bacteria</taxon>
        <taxon>Bacillati</taxon>
        <taxon>Bacillota</taxon>
        <taxon>Bacilli</taxon>
        <taxon>Bacillales</taxon>
        <taxon>Paenibacillaceae</taxon>
        <taxon>Paenibacillus</taxon>
    </lineage>
</organism>
<keyword evidence="2" id="KW-0645">Protease</keyword>
<dbReference type="Gene3D" id="3.30.457.10">
    <property type="entry name" value="Copper amine oxidase-like, N-terminal domain"/>
    <property type="match status" value="1"/>
</dbReference>
<dbReference type="PANTHER" id="PTHR47053">
    <property type="entry name" value="MUREIN DD-ENDOPEPTIDASE MEPH-RELATED"/>
    <property type="match status" value="1"/>
</dbReference>
<dbReference type="SUPFAM" id="SSF55383">
    <property type="entry name" value="Copper amine oxidase, domain N"/>
    <property type="match status" value="1"/>
</dbReference>
<dbReference type="Gene3D" id="3.90.1720.10">
    <property type="entry name" value="endopeptidase domain like (from Nostoc punctiforme)"/>
    <property type="match status" value="1"/>
</dbReference>
<feature type="chain" id="PRO_5045378236" evidence="5">
    <location>
        <begin position="29"/>
        <end position="291"/>
    </location>
</feature>
<dbReference type="InterPro" id="IPR000064">
    <property type="entry name" value="NLP_P60_dom"/>
</dbReference>
<dbReference type="Pfam" id="PF07833">
    <property type="entry name" value="Cu_amine_oxidN1"/>
    <property type="match status" value="1"/>
</dbReference>
<evidence type="ECO:0000256" key="2">
    <source>
        <dbReference type="ARBA" id="ARBA00022670"/>
    </source>
</evidence>
<keyword evidence="4" id="KW-0788">Thiol protease</keyword>
<dbReference type="EMBL" id="JBHSOW010000137">
    <property type="protein sequence ID" value="MFC5653781.1"/>
    <property type="molecule type" value="Genomic_DNA"/>
</dbReference>
<keyword evidence="3" id="KW-0378">Hydrolase</keyword>
<feature type="signal peptide" evidence="5">
    <location>
        <begin position="1"/>
        <end position="28"/>
    </location>
</feature>
<evidence type="ECO:0000259" key="6">
    <source>
        <dbReference type="PROSITE" id="PS51935"/>
    </source>
</evidence>
<comment type="caution">
    <text evidence="7">The sequence shown here is derived from an EMBL/GenBank/DDBJ whole genome shotgun (WGS) entry which is preliminary data.</text>
</comment>
<dbReference type="RefSeq" id="WP_379192691.1">
    <property type="nucleotide sequence ID" value="NZ_JBHSOW010000137.1"/>
</dbReference>
<dbReference type="SUPFAM" id="SSF54001">
    <property type="entry name" value="Cysteine proteinases"/>
    <property type="match status" value="1"/>
</dbReference>
<feature type="domain" description="NlpC/P60" evidence="6">
    <location>
        <begin position="171"/>
        <end position="291"/>
    </location>
</feature>
<evidence type="ECO:0000256" key="5">
    <source>
        <dbReference type="SAM" id="SignalP"/>
    </source>
</evidence>
<evidence type="ECO:0000256" key="3">
    <source>
        <dbReference type="ARBA" id="ARBA00022801"/>
    </source>
</evidence>
<dbReference type="InterPro" id="IPR051202">
    <property type="entry name" value="Peptidase_C40"/>
</dbReference>
<name>A0ABW0W6F1_9BACL</name>
<dbReference type="PROSITE" id="PS51935">
    <property type="entry name" value="NLPC_P60"/>
    <property type="match status" value="1"/>
</dbReference>
<accession>A0ABW0W6F1</accession>
<protein>
    <submittedName>
        <fullName evidence="7">NlpC/P60 family protein</fullName>
    </submittedName>
</protein>
<dbReference type="InterPro" id="IPR038765">
    <property type="entry name" value="Papain-like_cys_pep_sf"/>
</dbReference>
<keyword evidence="8" id="KW-1185">Reference proteome</keyword>
<sequence length="291" mass="31768">MNRLFKTAFLACTVWAAGAAMHAATAHAYSAQHGVKIQINDSIVAFPDSAPFVDGNGGMQVPIRSVAEQMGYKIDWRIDGSEVQITLQNNGRTIKMKTGSKDADVNGKRVTMTSPPALFKDNHMFIPVRFISESFGYRIQWDNKNGIAIICKDGKYHAPAWHAPAPQPKTPPLSAKLIKKAKTLLGIPYVWGGTSTSGFDCSGFVNYVFRQQGLDLPRTSRQIFHTSGNRVTTSNLKPGDLVFFSIGSNSHVGIYLGNDKFISATSSHGIHIDSLASSYWGSNYIGAKRIV</sequence>
<evidence type="ECO:0000313" key="7">
    <source>
        <dbReference type="EMBL" id="MFC5653781.1"/>
    </source>
</evidence>
<evidence type="ECO:0000256" key="1">
    <source>
        <dbReference type="ARBA" id="ARBA00007074"/>
    </source>
</evidence>
<proteinExistence type="inferred from homology"/>
<dbReference type="InterPro" id="IPR012854">
    <property type="entry name" value="Cu_amine_oxidase-like_N"/>
</dbReference>
<evidence type="ECO:0000313" key="8">
    <source>
        <dbReference type="Proteomes" id="UP001596047"/>
    </source>
</evidence>
<gene>
    <name evidence="7" type="ORF">ACFPYJ_32650</name>
</gene>
<evidence type="ECO:0000256" key="4">
    <source>
        <dbReference type="ARBA" id="ARBA00022807"/>
    </source>
</evidence>
<reference evidence="8" key="1">
    <citation type="journal article" date="2019" name="Int. J. Syst. Evol. Microbiol.">
        <title>The Global Catalogue of Microorganisms (GCM) 10K type strain sequencing project: providing services to taxonomists for standard genome sequencing and annotation.</title>
        <authorList>
            <consortium name="The Broad Institute Genomics Platform"/>
            <consortium name="The Broad Institute Genome Sequencing Center for Infectious Disease"/>
            <person name="Wu L."/>
            <person name="Ma J."/>
        </authorList>
    </citation>
    <scope>NUCLEOTIDE SEQUENCE [LARGE SCALE GENOMIC DNA]</scope>
    <source>
        <strain evidence="8">CGMCC 1.3240</strain>
    </source>
</reference>
<dbReference type="InterPro" id="IPR036582">
    <property type="entry name" value="Mao_N_sf"/>
</dbReference>
<dbReference type="Proteomes" id="UP001596047">
    <property type="component" value="Unassembled WGS sequence"/>
</dbReference>